<dbReference type="Proteomes" id="UP000656804">
    <property type="component" value="Unassembled WGS sequence"/>
</dbReference>
<dbReference type="Pfam" id="PF13439">
    <property type="entry name" value="Glyco_transf_4"/>
    <property type="match status" value="1"/>
</dbReference>
<accession>A0A930V0G6</accession>
<dbReference type="EMBL" id="JADIVZ010000003">
    <property type="protein sequence ID" value="MBF4161759.1"/>
    <property type="molecule type" value="Genomic_DNA"/>
</dbReference>
<dbReference type="AlphaFoldDB" id="A0A930V0G6"/>
<gene>
    <name evidence="4" type="ORF">ISG29_08650</name>
</gene>
<keyword evidence="5" id="KW-1185">Reference proteome</keyword>
<feature type="domain" description="Glycosyltransferase subfamily 4-like N-terminal" evidence="3">
    <location>
        <begin position="14"/>
        <end position="158"/>
    </location>
</feature>
<keyword evidence="1" id="KW-0328">Glycosyltransferase</keyword>
<dbReference type="Gene3D" id="3.40.50.2000">
    <property type="entry name" value="Glycogen Phosphorylase B"/>
    <property type="match status" value="2"/>
</dbReference>
<evidence type="ECO:0000313" key="5">
    <source>
        <dbReference type="Proteomes" id="UP000656804"/>
    </source>
</evidence>
<dbReference type="PANTHER" id="PTHR45947">
    <property type="entry name" value="SULFOQUINOVOSYL TRANSFERASE SQD2"/>
    <property type="match status" value="1"/>
</dbReference>
<name>A0A930V0G6_9ACTN</name>
<dbReference type="Pfam" id="PF13692">
    <property type="entry name" value="Glyco_trans_1_4"/>
    <property type="match status" value="1"/>
</dbReference>
<dbReference type="SUPFAM" id="SSF53756">
    <property type="entry name" value="UDP-Glycosyltransferase/glycogen phosphorylase"/>
    <property type="match status" value="1"/>
</dbReference>
<evidence type="ECO:0000256" key="1">
    <source>
        <dbReference type="ARBA" id="ARBA00022676"/>
    </source>
</evidence>
<reference evidence="4" key="1">
    <citation type="submission" date="2020-11" db="EMBL/GenBank/DDBJ databases">
        <title>Nocardioides sp. CBS4Y-1, whole genome shotgun sequence.</title>
        <authorList>
            <person name="Tuo L."/>
        </authorList>
    </citation>
    <scope>NUCLEOTIDE SEQUENCE</scope>
    <source>
        <strain evidence="4">CBS4Y-1</strain>
    </source>
</reference>
<keyword evidence="2" id="KW-0808">Transferase</keyword>
<sequence length="353" mass="37291">MRVQIVTESFYPAVDGSTTTVRNVADQLIDAGHEVALVAPAPGLGRYRASRVTRVSPLAKPGAQVRAAIDAFAPDALLCVSPSHAPAGLGRRALKHAAHAGVRSVLLQTSPVADLAWDYWRAKVADRADEVVVTAQWLADAMAAKGVEAQVWRPGVDIRAFDPGLRDPWLHRHWSRGERGKPAVVVGFVGSLRRRHGVRDLAALADVTGIRLVIMGAGPQRDWLAVRLPGAKVTGTLGTSDLTVALASLDLLVHPGRTETCCHALREAGASGVPVVAPRAGGAPETVRHLESGLLYDPAEPRGLADAVRALAADRHRSLLGAHGREAAAGRTWTAAVEDLWPVLAPRQGAAAR</sequence>
<organism evidence="4 5">
    <name type="scientific">Nocardioides acrostichi</name>
    <dbReference type="NCBI Taxonomy" id="2784339"/>
    <lineage>
        <taxon>Bacteria</taxon>
        <taxon>Bacillati</taxon>
        <taxon>Actinomycetota</taxon>
        <taxon>Actinomycetes</taxon>
        <taxon>Propionibacteriales</taxon>
        <taxon>Nocardioidaceae</taxon>
        <taxon>Nocardioides</taxon>
    </lineage>
</organism>
<evidence type="ECO:0000313" key="4">
    <source>
        <dbReference type="EMBL" id="MBF4161759.1"/>
    </source>
</evidence>
<dbReference type="PANTHER" id="PTHR45947:SF3">
    <property type="entry name" value="SULFOQUINOVOSYL TRANSFERASE SQD2"/>
    <property type="match status" value="1"/>
</dbReference>
<dbReference type="RefSeq" id="WP_194503021.1">
    <property type="nucleotide sequence ID" value="NZ_JADIVZ010000003.1"/>
</dbReference>
<dbReference type="GO" id="GO:0016758">
    <property type="term" value="F:hexosyltransferase activity"/>
    <property type="evidence" value="ECO:0007669"/>
    <property type="project" value="TreeGrafter"/>
</dbReference>
<dbReference type="InterPro" id="IPR028098">
    <property type="entry name" value="Glyco_trans_4-like_N"/>
</dbReference>
<proteinExistence type="predicted"/>
<dbReference type="GO" id="GO:1901137">
    <property type="term" value="P:carbohydrate derivative biosynthetic process"/>
    <property type="evidence" value="ECO:0007669"/>
    <property type="project" value="UniProtKB-ARBA"/>
</dbReference>
<protein>
    <submittedName>
        <fullName evidence="4">Glycosyltransferase</fullName>
    </submittedName>
</protein>
<dbReference type="InterPro" id="IPR050194">
    <property type="entry name" value="Glycosyltransferase_grp1"/>
</dbReference>
<comment type="caution">
    <text evidence="4">The sequence shown here is derived from an EMBL/GenBank/DDBJ whole genome shotgun (WGS) entry which is preliminary data.</text>
</comment>
<evidence type="ECO:0000256" key="2">
    <source>
        <dbReference type="ARBA" id="ARBA00022679"/>
    </source>
</evidence>
<evidence type="ECO:0000259" key="3">
    <source>
        <dbReference type="Pfam" id="PF13439"/>
    </source>
</evidence>